<protein>
    <submittedName>
        <fullName evidence="2">Circularly permuted type 2 ATP-grasp protein</fullName>
    </submittedName>
</protein>
<dbReference type="Proteomes" id="UP000471298">
    <property type="component" value="Unassembled WGS sequence"/>
</dbReference>
<dbReference type="InterPro" id="IPR051680">
    <property type="entry name" value="ATP-dep_Glu-Cys_Ligase-2"/>
</dbReference>
<sequence length="484" mass="53891">MLNDNATSIFDEMHSADGQIRPAYQTLANWLTQKRTHELIALNQKALALFYRKGVSFTVYGESQQTERIIPFDIIPRIIASREWNMLQNGCTQRIRALNAFLYDIYHKRDIIRANLIPEAVVLQNPCYQPWMMNLDLPTAIYAHVSGIDLIRDNDGEYYVLEDNLRTPSGVSYMIEGRLISQRLLGDTLDKNKVLPVDNYPSLLKSCLVENSQIDDPFIVVLTPGRYNSAYYEHTFLAREMGVPLVHGYDLYVENNGVYLRTTSGPKRVDIIYRRIDDDFLDPLVMNPNSVLGVPGLMAAYRSGQVIIANAPGTGVADDKSIYPYVNEMIKFYLGEQPILHNVPTWLCRDKADLDYVLAHLDTLVVKEAQGSGGYGMLIGPKSSKAEIAAYRARILADPAAFIAQPTLALSTCPTCTEEGIAPRHIDLRPFVLSSPDKIRLSAGGLTRVALRDGSLVVNSSQGGGVKDTWVTQENSANSVGQGE</sequence>
<evidence type="ECO:0000313" key="2">
    <source>
        <dbReference type="EMBL" id="MPV86197.1"/>
    </source>
</evidence>
<dbReference type="EMBL" id="WHNW01000004">
    <property type="protein sequence ID" value="MPV86197.1"/>
    <property type="molecule type" value="Genomic_DNA"/>
</dbReference>
<comment type="caution">
    <text evidence="2">The sequence shown here is derived from an EMBL/GenBank/DDBJ whole genome shotgun (WGS) entry which is preliminary data.</text>
</comment>
<gene>
    <name evidence="2" type="ORF">GCU85_05565</name>
</gene>
<accession>A0A6N7EYI2</accession>
<proteinExistence type="predicted"/>
<keyword evidence="3" id="KW-1185">Reference proteome</keyword>
<dbReference type="PIRSF" id="PIRSF005522">
    <property type="entry name" value="UCP005522"/>
    <property type="match status" value="1"/>
</dbReference>
<organism evidence="2 3">
    <name type="scientific">Ostreibacterium oceani</name>
    <dbReference type="NCBI Taxonomy" id="2654998"/>
    <lineage>
        <taxon>Bacteria</taxon>
        <taxon>Pseudomonadati</taxon>
        <taxon>Pseudomonadota</taxon>
        <taxon>Gammaproteobacteria</taxon>
        <taxon>Cardiobacteriales</taxon>
        <taxon>Ostreibacteriaceae</taxon>
        <taxon>Ostreibacterium</taxon>
    </lineage>
</organism>
<evidence type="ECO:0000313" key="3">
    <source>
        <dbReference type="Proteomes" id="UP000471298"/>
    </source>
</evidence>
<dbReference type="RefSeq" id="WP_152810191.1">
    <property type="nucleotide sequence ID" value="NZ_WHNW01000004.1"/>
</dbReference>
<dbReference type="InterPro" id="IPR025841">
    <property type="entry name" value="CP_ATPgrasp_2"/>
</dbReference>
<dbReference type="InterPro" id="IPR016450">
    <property type="entry name" value="UCP005522"/>
</dbReference>
<evidence type="ECO:0000259" key="1">
    <source>
        <dbReference type="Pfam" id="PF14403"/>
    </source>
</evidence>
<dbReference type="Gene3D" id="3.30.1490.270">
    <property type="match status" value="1"/>
</dbReference>
<dbReference type="InParanoid" id="A0A6N7EYI2"/>
<dbReference type="Gene3D" id="3.40.50.11290">
    <property type="match status" value="1"/>
</dbReference>
<dbReference type="Pfam" id="PF14403">
    <property type="entry name" value="CP_ATPgrasp_2"/>
    <property type="match status" value="1"/>
</dbReference>
<dbReference type="AlphaFoldDB" id="A0A6N7EYI2"/>
<dbReference type="PANTHER" id="PTHR34595:SF7">
    <property type="entry name" value="SLL1039 PROTEIN"/>
    <property type="match status" value="1"/>
</dbReference>
<name>A0A6N7EYI2_9GAMM</name>
<feature type="domain" description="Circularly permuted ATP-grasp type 2" evidence="1">
    <location>
        <begin position="76"/>
        <end position="450"/>
    </location>
</feature>
<dbReference type="PANTHER" id="PTHR34595">
    <property type="entry name" value="BLR5612 PROTEIN"/>
    <property type="match status" value="1"/>
</dbReference>
<dbReference type="SUPFAM" id="SSF56059">
    <property type="entry name" value="Glutathione synthetase ATP-binding domain-like"/>
    <property type="match status" value="1"/>
</dbReference>
<reference evidence="2 3" key="1">
    <citation type="submission" date="2019-10" db="EMBL/GenBank/DDBJ databases">
        <title>Cardiobacteriales fam. a chemoheterotrophic member of the order Cardiobacteriales, and proposal of Cardiobacteriales fam. nov.</title>
        <authorList>
            <person name="Wang C."/>
        </authorList>
    </citation>
    <scope>NUCLEOTIDE SEQUENCE [LARGE SCALE GENOMIC DNA]</scope>
    <source>
        <strain evidence="2 3">ML27</strain>
    </source>
</reference>